<keyword evidence="6" id="KW-1003">Cell membrane</keyword>
<dbReference type="PANTHER" id="PTHR30558">
    <property type="entry name" value="EXBD MEMBRANE COMPONENT OF PMF-DRIVEN MACROMOLECULE IMPORT SYSTEM"/>
    <property type="match status" value="1"/>
</dbReference>
<comment type="subcellular location">
    <subcellularLocation>
        <location evidence="2">Cell inner membrane</location>
        <topology evidence="2">Single-pass type II membrane protein</topology>
    </subcellularLocation>
    <subcellularLocation>
        <location evidence="12">Cell membrane</location>
        <topology evidence="12">Single-pass type II membrane protein</topology>
    </subcellularLocation>
</comment>
<keyword evidence="11 13" id="KW-0472">Membrane</keyword>
<reference evidence="14" key="2">
    <citation type="submission" date="2021-03" db="EMBL/GenBank/DDBJ databases">
        <authorList>
            <person name="Cao W."/>
        </authorList>
    </citation>
    <scope>NUCLEOTIDE SEQUENCE</scope>
    <source>
        <strain evidence="14">110414</strain>
    </source>
</reference>
<evidence type="ECO:0000256" key="7">
    <source>
        <dbReference type="ARBA" id="ARBA00022519"/>
    </source>
</evidence>
<evidence type="ECO:0000256" key="12">
    <source>
        <dbReference type="RuleBase" id="RU003879"/>
    </source>
</evidence>
<dbReference type="Gene3D" id="3.30.420.270">
    <property type="match status" value="1"/>
</dbReference>
<keyword evidence="15" id="KW-1185">Reference proteome</keyword>
<gene>
    <name evidence="14" type="ORF">J5837_05890</name>
</gene>
<comment type="function">
    <text evidence="1">Involved in the TonB-dependent energy-dependent transport of various receptor-bound substrates.</text>
</comment>
<keyword evidence="10 13" id="KW-1133">Transmembrane helix</keyword>
<evidence type="ECO:0000256" key="6">
    <source>
        <dbReference type="ARBA" id="ARBA00022475"/>
    </source>
</evidence>
<dbReference type="InterPro" id="IPR003400">
    <property type="entry name" value="ExbD"/>
</dbReference>
<comment type="caution">
    <text evidence="14">The sequence shown here is derived from an EMBL/GenBank/DDBJ whole genome shotgun (WGS) entry which is preliminary data.</text>
</comment>
<keyword evidence="8 12" id="KW-0812">Transmembrane</keyword>
<keyword evidence="9 12" id="KW-0653">Protein transport</keyword>
<evidence type="ECO:0000256" key="2">
    <source>
        <dbReference type="ARBA" id="ARBA00004249"/>
    </source>
</evidence>
<sequence>MAFSDAVKDSPVAEINITPLVDVMLVLLVIFMITMPILAQPVDATLPQVARPDSVEPPPSLRLQVNDAGDYLLDGRVYAADALWQRFEEAAAEDPRTALRVSATSAADYQHVVTALAEARERGLRNIAVQP</sequence>
<evidence type="ECO:0000256" key="13">
    <source>
        <dbReference type="SAM" id="Phobius"/>
    </source>
</evidence>
<organism evidence="14 15">
    <name type="scientific">Pseudoxanthomonas helianthi</name>
    <dbReference type="NCBI Taxonomy" id="1453541"/>
    <lineage>
        <taxon>Bacteria</taxon>
        <taxon>Pseudomonadati</taxon>
        <taxon>Pseudomonadota</taxon>
        <taxon>Gammaproteobacteria</taxon>
        <taxon>Lysobacterales</taxon>
        <taxon>Lysobacteraceae</taxon>
        <taxon>Pseudoxanthomonas</taxon>
    </lineage>
</organism>
<dbReference type="Pfam" id="PF02472">
    <property type="entry name" value="ExbD"/>
    <property type="match status" value="1"/>
</dbReference>
<reference evidence="14" key="1">
    <citation type="journal article" date="2016" name="Int. J. Syst. Evol. Microbiol.">
        <title>Pseudoxanthomonas helianthi sp. nov., isolated from roots of Jerusalem artichoke (Helianthus tuberosus).</title>
        <authorList>
            <person name="Kittiwongwattana C."/>
            <person name="Thawai C."/>
        </authorList>
    </citation>
    <scope>NUCLEOTIDE SEQUENCE</scope>
    <source>
        <strain evidence="14">110414</strain>
    </source>
</reference>
<dbReference type="GO" id="GO:0015031">
    <property type="term" value="P:protein transport"/>
    <property type="evidence" value="ECO:0007669"/>
    <property type="project" value="UniProtKB-KW"/>
</dbReference>
<evidence type="ECO:0000256" key="5">
    <source>
        <dbReference type="ARBA" id="ARBA00022448"/>
    </source>
</evidence>
<dbReference type="AlphaFoldDB" id="A0A941AT34"/>
<name>A0A941AT34_9GAMM</name>
<evidence type="ECO:0000256" key="8">
    <source>
        <dbReference type="ARBA" id="ARBA00022692"/>
    </source>
</evidence>
<dbReference type="GO" id="GO:0022857">
    <property type="term" value="F:transmembrane transporter activity"/>
    <property type="evidence" value="ECO:0007669"/>
    <property type="project" value="InterPro"/>
</dbReference>
<evidence type="ECO:0000313" key="14">
    <source>
        <dbReference type="EMBL" id="MBP3983956.1"/>
    </source>
</evidence>
<evidence type="ECO:0000256" key="11">
    <source>
        <dbReference type="ARBA" id="ARBA00023136"/>
    </source>
</evidence>
<accession>A0A941AT34</accession>
<evidence type="ECO:0000256" key="1">
    <source>
        <dbReference type="ARBA" id="ARBA00003540"/>
    </source>
</evidence>
<feature type="transmembrane region" description="Helical" evidence="13">
    <location>
        <begin position="20"/>
        <end position="39"/>
    </location>
</feature>
<evidence type="ECO:0000313" key="15">
    <source>
        <dbReference type="Proteomes" id="UP000673447"/>
    </source>
</evidence>
<dbReference type="RefSeq" id="WP_210535764.1">
    <property type="nucleotide sequence ID" value="NZ_JAGKTC010000001.1"/>
</dbReference>
<evidence type="ECO:0000256" key="10">
    <source>
        <dbReference type="ARBA" id="ARBA00022989"/>
    </source>
</evidence>
<evidence type="ECO:0000256" key="3">
    <source>
        <dbReference type="ARBA" id="ARBA00005811"/>
    </source>
</evidence>
<dbReference type="PANTHER" id="PTHR30558:SF12">
    <property type="entry name" value="BIOPOLYMER TRANSPORT PROTEIN EXBD"/>
    <property type="match status" value="1"/>
</dbReference>
<protein>
    <submittedName>
        <fullName evidence="14">Biopolymer transporter ExbD</fullName>
    </submittedName>
</protein>
<evidence type="ECO:0000256" key="9">
    <source>
        <dbReference type="ARBA" id="ARBA00022927"/>
    </source>
</evidence>
<keyword evidence="7" id="KW-0997">Cell inner membrane</keyword>
<keyword evidence="5 12" id="KW-0813">Transport</keyword>
<dbReference type="Proteomes" id="UP000673447">
    <property type="component" value="Unassembled WGS sequence"/>
</dbReference>
<evidence type="ECO:0000256" key="4">
    <source>
        <dbReference type="ARBA" id="ARBA00011471"/>
    </source>
</evidence>
<comment type="subunit">
    <text evidence="4">The accessory proteins ExbB and ExbD seem to form a complex with TonB.</text>
</comment>
<proteinExistence type="inferred from homology"/>
<comment type="similarity">
    <text evidence="3 12">Belongs to the ExbD/TolR family.</text>
</comment>
<dbReference type="EMBL" id="JAGKTC010000001">
    <property type="protein sequence ID" value="MBP3983956.1"/>
    <property type="molecule type" value="Genomic_DNA"/>
</dbReference>
<dbReference type="GO" id="GO:0005886">
    <property type="term" value="C:plasma membrane"/>
    <property type="evidence" value="ECO:0007669"/>
    <property type="project" value="UniProtKB-SubCell"/>
</dbReference>